<name>A0A8X8FX19_9GAMM</name>
<protein>
    <submittedName>
        <fullName evidence="1">DUF2489 domain-containing protein</fullName>
    </submittedName>
</protein>
<sequence>MSHEEYVIDFRRQAVALCSGILDGTINVIAGCHALRSLRWEVEVEQHDEDFFLFAMISSETETLPTGAERDQWAPAALAELEPELQEAIEWALPQAVVACRSVVQRFGPDGSGSGSA</sequence>
<dbReference type="Proteomes" id="UP000636938">
    <property type="component" value="Unassembled WGS sequence"/>
</dbReference>
<dbReference type="RefSeq" id="WP_191770660.1">
    <property type="nucleotide sequence ID" value="NZ_JACSQS010000008.1"/>
</dbReference>
<organism evidence="1 2">
    <name type="scientific">Stenotrophomonas lacuserhaii</name>
    <dbReference type="NCBI Taxonomy" id="2760084"/>
    <lineage>
        <taxon>Bacteria</taxon>
        <taxon>Pseudomonadati</taxon>
        <taxon>Pseudomonadota</taxon>
        <taxon>Gammaproteobacteria</taxon>
        <taxon>Lysobacterales</taxon>
        <taxon>Lysobacteraceae</taxon>
        <taxon>Stenotrophomonas</taxon>
    </lineage>
</organism>
<dbReference type="EMBL" id="JACSQS010000008">
    <property type="protein sequence ID" value="MBD7954462.1"/>
    <property type="molecule type" value="Genomic_DNA"/>
</dbReference>
<proteinExistence type="predicted"/>
<evidence type="ECO:0000313" key="2">
    <source>
        <dbReference type="Proteomes" id="UP000636938"/>
    </source>
</evidence>
<evidence type="ECO:0000313" key="1">
    <source>
        <dbReference type="EMBL" id="MBD7954462.1"/>
    </source>
</evidence>
<accession>A0A8X8FX19</accession>
<keyword evidence="2" id="KW-1185">Reference proteome</keyword>
<dbReference type="AlphaFoldDB" id="A0A8X8FX19"/>
<comment type="caution">
    <text evidence="1">The sequence shown here is derived from an EMBL/GenBank/DDBJ whole genome shotgun (WGS) entry which is preliminary data.</text>
</comment>
<reference evidence="1 2" key="1">
    <citation type="submission" date="2020-08" db="EMBL/GenBank/DDBJ databases">
        <title>A Genomic Blueprint of the Chicken Gut Microbiome.</title>
        <authorList>
            <person name="Gilroy R."/>
            <person name="Ravi A."/>
            <person name="Getino M."/>
            <person name="Pursley I."/>
            <person name="Horton D.L."/>
            <person name="Alikhan N.-F."/>
            <person name="Baker D."/>
            <person name="Gharbi K."/>
            <person name="Hall N."/>
            <person name="Watson M."/>
            <person name="Adriaenssens E.M."/>
            <person name="Foster-Nyarko E."/>
            <person name="Jarju S."/>
            <person name="Secka A."/>
            <person name="Antonio M."/>
            <person name="Oren A."/>
            <person name="Chaudhuri R."/>
            <person name="La Ragione R.M."/>
            <person name="Hildebrand F."/>
            <person name="Pallen M.J."/>
        </authorList>
    </citation>
    <scope>NUCLEOTIDE SEQUENCE [LARGE SCALE GENOMIC DNA]</scope>
    <source>
        <strain evidence="1 2">Sa5BUN4</strain>
    </source>
</reference>
<gene>
    <name evidence="1" type="ORF">H9654_09595</name>
</gene>